<dbReference type="Proteomes" id="UP001153678">
    <property type="component" value="Unassembled WGS sequence"/>
</dbReference>
<name>A0A9W4T5G7_9GLOM</name>
<feature type="non-terminal residue" evidence="1">
    <location>
        <position position="1"/>
    </location>
</feature>
<keyword evidence="2" id="KW-1185">Reference proteome</keyword>
<evidence type="ECO:0000313" key="1">
    <source>
        <dbReference type="EMBL" id="CAI2193687.1"/>
    </source>
</evidence>
<comment type="caution">
    <text evidence="1">The sequence shown here is derived from an EMBL/GenBank/DDBJ whole genome shotgun (WGS) entry which is preliminary data.</text>
</comment>
<proteinExistence type="predicted"/>
<dbReference type="AlphaFoldDB" id="A0A9W4T5G7"/>
<protein>
    <submittedName>
        <fullName evidence="1">19964_t:CDS:1</fullName>
    </submittedName>
</protein>
<reference evidence="1" key="1">
    <citation type="submission" date="2022-08" db="EMBL/GenBank/DDBJ databases">
        <authorList>
            <person name="Kallberg Y."/>
            <person name="Tangrot J."/>
            <person name="Rosling A."/>
        </authorList>
    </citation>
    <scope>NUCLEOTIDE SEQUENCE</scope>
    <source>
        <strain evidence="1">Wild A</strain>
    </source>
</reference>
<organism evidence="1 2">
    <name type="scientific">Funneliformis geosporum</name>
    <dbReference type="NCBI Taxonomy" id="1117311"/>
    <lineage>
        <taxon>Eukaryota</taxon>
        <taxon>Fungi</taxon>
        <taxon>Fungi incertae sedis</taxon>
        <taxon>Mucoromycota</taxon>
        <taxon>Glomeromycotina</taxon>
        <taxon>Glomeromycetes</taxon>
        <taxon>Glomerales</taxon>
        <taxon>Glomeraceae</taxon>
        <taxon>Funneliformis</taxon>
    </lineage>
</organism>
<gene>
    <name evidence="1" type="ORF">FWILDA_LOCUS16200</name>
</gene>
<sequence length="40" mass="4650">DLSDNIISLILDIYAQNKKMLIKMVCNSNSNMPDYLEIYL</sequence>
<dbReference type="EMBL" id="CAMKVN010009941">
    <property type="protein sequence ID" value="CAI2193687.1"/>
    <property type="molecule type" value="Genomic_DNA"/>
</dbReference>
<accession>A0A9W4T5G7</accession>
<evidence type="ECO:0000313" key="2">
    <source>
        <dbReference type="Proteomes" id="UP001153678"/>
    </source>
</evidence>